<dbReference type="InterPro" id="IPR011682">
    <property type="entry name" value="Glyco_hydro_38_C"/>
</dbReference>
<sequence>MTTLKPAVDNTPKIPRNINQSRINNFLATNGQFYSMGIHKGLWTKRHSGAPHVKLSVYSVPNLERITFKVRTMVWLKGRGERWQNCIKTGWIVWAETKQTCLFVFCRKRSHRNSILLSNMNAKFGPSWATHWFKVDIVIPEALQDLHVVFQWDMNSEGMIWSTEGVPQQGLTGGSDQSRHEYFLSHYAKMGQTFSFYIEAACNGMFGVGNDDAMVPNPNRYFSIKQADLVVPDYQIQDLFYDLTVIQGIAYDTVQNSSRARQALWTLNEVINVFVLGDEAAIKKCLALTKKFLEVPNGDGQHQVTAIGHCHIDTAWLWPYEETKRKVARSWSSQLDLIERFPGYVFTASQVQQYEWLEQYYPELFRKIQEQDKKGRWEIIGGSWVEHDTNMPSGESLCRQMILGQKYFEKHFGKRTRVFWLPDSFVLRQSGCDYFFTQKLSWNNINKFPLTTFWWTGIDNSRVLAHLTPADTYNAEVTPNELQKCATNHHDIEYSNESLLVFGHGDGGGGPTPEHLERLKRMKNVDGLPSCKPGQVIDFFKSVENNSEKLQSYKGELYLEFHRGTYTTQALVKKGNRQSEVLIRDVEFLSTAARLLKNNNNVKTGSSYVYPAKEIERLWKLICLNQFHDCLPGSGIGLAYVDVHKYHRDVIYESLTLRRKAQGYIIYGDENHEETQSNEGIAVFNTLPWPRSDIVTIPQTNTSWMNQQRKDNHELIIVENIPGFSVSAVTSKSVSIVEPSDKAQAYQLGSGEFILENPKIKAVFNSSGQLCELYDKKSDRGNLVPEGEKGNILQLYEDVPTYWDAWDVEIYHLQKGKTLENNQSLSITADGPLRAELTFRQTISNDSWIEQIISLSSLGSFIEFDNTVEWHEKHQFLKTEFNWDLVTDFATYDIQYGVLRRPNHYNTTHDSARFEVCGHKFADLSDANYGVALMNNCKYGYATHGKSQRLSLLRSPKGPDENADMGQHKFKYAVYPHDGDFQSSDVVQKALEFNVPLSYRQTSHLVQPETILPSLFTIDPPGRIIIDTVKLAEGDDGQGKCVVLRLYEAYGGQCKGKLTSSLEIKSIQVSNILEDDTNKTLAVDTNGHFSVTLTPFQIMTLKVQLV</sequence>
<feature type="domain" description="Glycoside hydrolase family 38 central" evidence="9">
    <location>
        <begin position="560"/>
        <end position="647"/>
    </location>
</feature>
<dbReference type="OrthoDB" id="10261055at2759"/>
<dbReference type="InterPro" id="IPR011013">
    <property type="entry name" value="Gal_mutarotase_sf_dom"/>
</dbReference>
<comment type="catalytic activity">
    <reaction evidence="1">
        <text>Hydrolysis of terminal, non-reducing alpha-D-mannose residues in alpha-D-mannosides.</text>
        <dbReference type="EC" id="3.2.1.24"/>
    </reaction>
</comment>
<dbReference type="FunFam" id="2.70.98.30:FF:000001">
    <property type="entry name" value="alpha-mannosidase 2C1 isoform X2"/>
    <property type="match status" value="1"/>
</dbReference>
<dbReference type="GO" id="GO:0006013">
    <property type="term" value="P:mannose metabolic process"/>
    <property type="evidence" value="ECO:0007669"/>
    <property type="project" value="InterPro"/>
</dbReference>
<dbReference type="Pfam" id="PF07748">
    <property type="entry name" value="Glyco_hydro_38C"/>
    <property type="match status" value="1"/>
</dbReference>
<dbReference type="PANTHER" id="PTHR46017">
    <property type="entry name" value="ALPHA-MANNOSIDASE 2C1"/>
    <property type="match status" value="1"/>
</dbReference>
<keyword evidence="11" id="KW-1185">Reference proteome</keyword>
<reference evidence="10 11" key="1">
    <citation type="submission" date="2016-07" db="EMBL/GenBank/DDBJ databases">
        <title>Pervasive Adenine N6-methylation of Active Genes in Fungi.</title>
        <authorList>
            <consortium name="DOE Joint Genome Institute"/>
            <person name="Mondo S.J."/>
            <person name="Dannebaum R.O."/>
            <person name="Kuo R.C."/>
            <person name="Labutti K."/>
            <person name="Haridas S."/>
            <person name="Kuo A."/>
            <person name="Salamov A."/>
            <person name="Ahrendt S.R."/>
            <person name="Lipzen A."/>
            <person name="Sullivan W."/>
            <person name="Andreopoulos W.B."/>
            <person name="Clum A."/>
            <person name="Lindquist E."/>
            <person name="Daum C."/>
            <person name="Ramamoorthy G.K."/>
            <person name="Gryganskyi A."/>
            <person name="Culley D."/>
            <person name="Magnuson J.K."/>
            <person name="James T.Y."/>
            <person name="O'Malley M.A."/>
            <person name="Stajich J.E."/>
            <person name="Spatafora J.W."/>
            <person name="Visel A."/>
            <person name="Grigoriev I.V."/>
        </authorList>
    </citation>
    <scope>NUCLEOTIDE SEQUENCE [LARGE SCALE GENOMIC DNA]</scope>
    <source>
        <strain evidence="10 11">NRRL 1336</strain>
    </source>
</reference>
<keyword evidence="6" id="KW-0326">Glycosidase</keyword>
<evidence type="ECO:0000259" key="9">
    <source>
        <dbReference type="SMART" id="SM00872"/>
    </source>
</evidence>
<dbReference type="FunFam" id="1.20.1270.50:FF:000004">
    <property type="entry name" value="alpha-mannosidase 2C1 isoform X1"/>
    <property type="match status" value="1"/>
</dbReference>
<dbReference type="InterPro" id="IPR000602">
    <property type="entry name" value="Glyco_hydro_38_N"/>
</dbReference>
<evidence type="ECO:0000256" key="6">
    <source>
        <dbReference type="ARBA" id="ARBA00023295"/>
    </source>
</evidence>
<evidence type="ECO:0000313" key="10">
    <source>
        <dbReference type="EMBL" id="ORZ23582.1"/>
    </source>
</evidence>
<accession>A0A1X2IX27</accession>
<evidence type="ECO:0000256" key="3">
    <source>
        <dbReference type="ARBA" id="ARBA00012752"/>
    </source>
</evidence>
<keyword evidence="4" id="KW-0479">Metal-binding</keyword>
<dbReference type="STRING" id="90262.A0A1X2IX27"/>
<dbReference type="Gene3D" id="2.70.98.30">
    <property type="entry name" value="Golgi alpha-mannosidase II, domain 4"/>
    <property type="match status" value="1"/>
</dbReference>
<dbReference type="SUPFAM" id="SSF88713">
    <property type="entry name" value="Glycoside hydrolase/deacetylase"/>
    <property type="match status" value="1"/>
</dbReference>
<dbReference type="Gene3D" id="3.20.110.10">
    <property type="entry name" value="Glycoside hydrolase 38, N terminal domain"/>
    <property type="match status" value="1"/>
</dbReference>
<dbReference type="SUPFAM" id="SSF88688">
    <property type="entry name" value="Families 57/38 glycoside transferase middle domain"/>
    <property type="match status" value="1"/>
</dbReference>
<evidence type="ECO:0000256" key="2">
    <source>
        <dbReference type="ARBA" id="ARBA00009792"/>
    </source>
</evidence>
<gene>
    <name evidence="10" type="ORF">BCR42DRAFT_405063</name>
</gene>
<organism evidence="10 11">
    <name type="scientific">Absidia repens</name>
    <dbReference type="NCBI Taxonomy" id="90262"/>
    <lineage>
        <taxon>Eukaryota</taxon>
        <taxon>Fungi</taxon>
        <taxon>Fungi incertae sedis</taxon>
        <taxon>Mucoromycota</taxon>
        <taxon>Mucoromycotina</taxon>
        <taxon>Mucoromycetes</taxon>
        <taxon>Mucorales</taxon>
        <taxon>Cunninghamellaceae</taxon>
        <taxon>Absidia</taxon>
    </lineage>
</organism>
<dbReference type="InterPro" id="IPR015341">
    <property type="entry name" value="Glyco_hydro_38_cen"/>
</dbReference>
<evidence type="ECO:0000256" key="1">
    <source>
        <dbReference type="ARBA" id="ARBA00000365"/>
    </source>
</evidence>
<dbReference type="InterPro" id="IPR037094">
    <property type="entry name" value="Glyco_hydro_38_cen_sf"/>
</dbReference>
<comment type="caution">
    <text evidence="10">The sequence shown here is derived from an EMBL/GenBank/DDBJ whole genome shotgun (WGS) entry which is preliminary data.</text>
</comment>
<evidence type="ECO:0000256" key="8">
    <source>
        <dbReference type="ARBA" id="ARBA00071615"/>
    </source>
</evidence>
<dbReference type="AlphaFoldDB" id="A0A1X2IX27"/>
<dbReference type="GO" id="GO:0004559">
    <property type="term" value="F:alpha-mannosidase activity"/>
    <property type="evidence" value="ECO:0007669"/>
    <property type="project" value="UniProtKB-EC"/>
</dbReference>
<dbReference type="Pfam" id="PF22907">
    <property type="entry name" value="Ams1-like_1st"/>
    <property type="match status" value="1"/>
</dbReference>
<dbReference type="InterPro" id="IPR011330">
    <property type="entry name" value="Glyco_hydro/deAcase_b/a-brl"/>
</dbReference>
<evidence type="ECO:0000313" key="11">
    <source>
        <dbReference type="Proteomes" id="UP000193560"/>
    </source>
</evidence>
<comment type="similarity">
    <text evidence="2">Belongs to the glycosyl hydrolase 38 family.</text>
</comment>
<dbReference type="GO" id="GO:0030246">
    <property type="term" value="F:carbohydrate binding"/>
    <property type="evidence" value="ECO:0007669"/>
    <property type="project" value="InterPro"/>
</dbReference>
<dbReference type="InterPro" id="IPR027291">
    <property type="entry name" value="Glyco_hydro_38_N_sf"/>
</dbReference>
<evidence type="ECO:0000256" key="4">
    <source>
        <dbReference type="ARBA" id="ARBA00022723"/>
    </source>
</evidence>
<dbReference type="EMBL" id="MCGE01000003">
    <property type="protein sequence ID" value="ORZ23582.1"/>
    <property type="molecule type" value="Genomic_DNA"/>
</dbReference>
<comment type="function">
    <text evidence="7">Degrades free oligosaccharides in the vacuole.</text>
</comment>
<keyword evidence="5" id="KW-0378">Hydrolase</keyword>
<evidence type="ECO:0000256" key="5">
    <source>
        <dbReference type="ARBA" id="ARBA00022801"/>
    </source>
</evidence>
<name>A0A1X2IX27_9FUNG</name>
<dbReference type="PANTHER" id="PTHR46017:SF1">
    <property type="entry name" value="ALPHA-MANNOSIDASE 2C1"/>
    <property type="match status" value="1"/>
</dbReference>
<proteinExistence type="inferred from homology"/>
<dbReference type="SUPFAM" id="SSF74650">
    <property type="entry name" value="Galactose mutarotase-like"/>
    <property type="match status" value="1"/>
</dbReference>
<dbReference type="SMART" id="SM00872">
    <property type="entry name" value="Alpha-mann_mid"/>
    <property type="match status" value="1"/>
</dbReference>
<protein>
    <recommendedName>
        <fullName evidence="8">Alpha-mannosidase</fullName>
        <ecNumber evidence="3">3.2.1.24</ecNumber>
    </recommendedName>
</protein>
<dbReference type="InterPro" id="IPR054723">
    <property type="entry name" value="Ams1-like_N"/>
</dbReference>
<dbReference type="InterPro" id="IPR041147">
    <property type="entry name" value="GH38_C"/>
</dbReference>
<dbReference type="Gene3D" id="1.20.1270.50">
    <property type="entry name" value="Glycoside hydrolase family 38, central domain"/>
    <property type="match status" value="1"/>
</dbReference>
<dbReference type="Pfam" id="PF01074">
    <property type="entry name" value="Glyco_hydro_38N"/>
    <property type="match status" value="1"/>
</dbReference>
<dbReference type="InterPro" id="IPR028995">
    <property type="entry name" value="Glyco_hydro_57/38_cen_sf"/>
</dbReference>
<dbReference type="GO" id="GO:0000329">
    <property type="term" value="C:fungal-type vacuole membrane"/>
    <property type="evidence" value="ECO:0007669"/>
    <property type="project" value="TreeGrafter"/>
</dbReference>
<dbReference type="GO" id="GO:0046872">
    <property type="term" value="F:metal ion binding"/>
    <property type="evidence" value="ECO:0007669"/>
    <property type="project" value="UniProtKB-KW"/>
</dbReference>
<dbReference type="FunFam" id="3.20.110.10:FF:000002">
    <property type="entry name" value="alpha-mannosidase 2C1 isoform X1"/>
    <property type="match status" value="1"/>
</dbReference>
<dbReference type="Proteomes" id="UP000193560">
    <property type="component" value="Unassembled WGS sequence"/>
</dbReference>
<dbReference type="EC" id="3.2.1.24" evidence="3"/>
<dbReference type="Pfam" id="PF17677">
    <property type="entry name" value="Glyco_hydro38C2"/>
    <property type="match status" value="1"/>
</dbReference>
<dbReference type="Pfam" id="PF09261">
    <property type="entry name" value="Alpha-mann_mid"/>
    <property type="match status" value="1"/>
</dbReference>
<dbReference type="GO" id="GO:0009313">
    <property type="term" value="P:oligosaccharide catabolic process"/>
    <property type="evidence" value="ECO:0007669"/>
    <property type="project" value="TreeGrafter"/>
</dbReference>
<evidence type="ECO:0000256" key="7">
    <source>
        <dbReference type="ARBA" id="ARBA00054985"/>
    </source>
</evidence>